<feature type="region of interest" description="Disordered" evidence="1">
    <location>
        <begin position="566"/>
        <end position="588"/>
    </location>
</feature>
<proteinExistence type="predicted"/>
<name>A0A699HNZ9_TANCI</name>
<accession>A0A699HNZ9</accession>
<comment type="caution">
    <text evidence="2">The sequence shown here is derived from an EMBL/GenBank/DDBJ whole genome shotgun (WGS) entry which is preliminary data.</text>
</comment>
<feature type="non-terminal residue" evidence="2">
    <location>
        <position position="1"/>
    </location>
</feature>
<gene>
    <name evidence="2" type="ORF">Tci_433371</name>
</gene>
<reference evidence="2" key="1">
    <citation type="journal article" date="2019" name="Sci. Rep.">
        <title>Draft genome of Tanacetum cinerariifolium, the natural source of mosquito coil.</title>
        <authorList>
            <person name="Yamashiro T."/>
            <person name="Shiraishi A."/>
            <person name="Satake H."/>
            <person name="Nakayama K."/>
        </authorList>
    </citation>
    <scope>NUCLEOTIDE SEQUENCE</scope>
</reference>
<evidence type="ECO:0000313" key="2">
    <source>
        <dbReference type="EMBL" id="GEY61397.1"/>
    </source>
</evidence>
<protein>
    <submittedName>
        <fullName evidence="2">Zinc finger, RING/FYVE/PHD-type</fullName>
    </submittedName>
</protein>
<sequence>KVSLMLEILSRRFFLKLNLSDHRSILMDLQLSSLWAHIWKVVYRPMLQHNSKCPQCKSLCTLKDVSLLQPTRPCDVVGALPKESGKWFPFTKQGFKAFKRYAARQADDVSGMRLDAERRRIYARRKIDKIYRRWKHSNGAVKLPDEYYQLASKSSSENDELREQLLTRVYDYHAGIELVEYLHGKRLLILAGKKWCSSLITPDTCYDDEQVLQVYGISARKHIVFANQRGKYEFALAQRRHMELDNEFNIHVVLEFMPPEDDVLPAEEQPLPATVSPTVDSPGYITEFDLKEDLEEEDDEDPEEDPANYLADRDDDEELLAIPTSPPSPLIPLSSPLPRIPSLLFPIPSLPTMIPSYTEVSLGYRAAEIWLRTASPLPLPLSSPLPLLPIILQRTRACMVVMRFDAPSTYCLAPSADVPEVVLPPRKRLCIALGPRYKVREISSAHTARSTRGFRADYGFVGTLDADIRCEPDREIGYEIINVWEDPNEIAEEIPATDDERLVMSDQLNLLRIDRRFHARTARVMESEARASREAWVQSMDASDTAQLVEALTLQRTVQTQMVALHSQQRPARDPAHPDVLEEAGSSS</sequence>
<dbReference type="AlphaFoldDB" id="A0A699HNZ9"/>
<organism evidence="2">
    <name type="scientific">Tanacetum cinerariifolium</name>
    <name type="common">Dalmatian daisy</name>
    <name type="synonym">Chrysanthemum cinerariifolium</name>
    <dbReference type="NCBI Taxonomy" id="118510"/>
    <lineage>
        <taxon>Eukaryota</taxon>
        <taxon>Viridiplantae</taxon>
        <taxon>Streptophyta</taxon>
        <taxon>Embryophyta</taxon>
        <taxon>Tracheophyta</taxon>
        <taxon>Spermatophyta</taxon>
        <taxon>Magnoliopsida</taxon>
        <taxon>eudicotyledons</taxon>
        <taxon>Gunneridae</taxon>
        <taxon>Pentapetalae</taxon>
        <taxon>asterids</taxon>
        <taxon>campanulids</taxon>
        <taxon>Asterales</taxon>
        <taxon>Asteraceae</taxon>
        <taxon>Asteroideae</taxon>
        <taxon>Anthemideae</taxon>
        <taxon>Anthemidinae</taxon>
        <taxon>Tanacetum</taxon>
    </lineage>
</organism>
<dbReference type="EMBL" id="BKCJ010193650">
    <property type="protein sequence ID" value="GEY61397.1"/>
    <property type="molecule type" value="Genomic_DNA"/>
</dbReference>
<evidence type="ECO:0000256" key="1">
    <source>
        <dbReference type="SAM" id="MobiDB-lite"/>
    </source>
</evidence>
<feature type="compositionally biased region" description="Basic and acidic residues" evidence="1">
    <location>
        <begin position="571"/>
        <end position="580"/>
    </location>
</feature>